<feature type="region of interest" description="Disordered" evidence="1">
    <location>
        <begin position="1"/>
        <end position="56"/>
    </location>
</feature>
<sequence length="158" mass="16481">MSGAPELSAAPESASTGSPLPQGDLEVTMGSDALCDQEDTPGTLSAGGGMPRCPEDCRRVKRGRAQFTDVCLGPPPPGYHPIPFLDSKHEKASNRPRGSLGPGRTTPTVRDPPAGSRGVCHHDPRRDQPSVPGPRAAHRLQTPSGLFKGDGTAAPHPR</sequence>
<accession>A0A7J7X6D1</accession>
<gene>
    <name evidence="2" type="ORF">mRhiFer1_011150</name>
</gene>
<protein>
    <submittedName>
        <fullName evidence="2">MORN repeat containing 1</fullName>
    </submittedName>
</protein>
<proteinExistence type="predicted"/>
<organism evidence="2 3">
    <name type="scientific">Rhinolophus ferrumequinum</name>
    <name type="common">Greater horseshoe bat</name>
    <dbReference type="NCBI Taxonomy" id="59479"/>
    <lineage>
        <taxon>Eukaryota</taxon>
        <taxon>Metazoa</taxon>
        <taxon>Chordata</taxon>
        <taxon>Craniata</taxon>
        <taxon>Vertebrata</taxon>
        <taxon>Euteleostomi</taxon>
        <taxon>Mammalia</taxon>
        <taxon>Eutheria</taxon>
        <taxon>Laurasiatheria</taxon>
        <taxon>Chiroptera</taxon>
        <taxon>Yinpterochiroptera</taxon>
        <taxon>Rhinolophoidea</taxon>
        <taxon>Rhinolophidae</taxon>
        <taxon>Rhinolophinae</taxon>
        <taxon>Rhinolophus</taxon>
    </lineage>
</organism>
<dbReference type="EMBL" id="JACAGC010000009">
    <property type="protein sequence ID" value="KAF6345108.1"/>
    <property type="molecule type" value="Genomic_DNA"/>
</dbReference>
<evidence type="ECO:0000313" key="2">
    <source>
        <dbReference type="EMBL" id="KAF6345108.1"/>
    </source>
</evidence>
<dbReference type="AlphaFoldDB" id="A0A7J7X6D1"/>
<comment type="caution">
    <text evidence="2">The sequence shown here is derived from an EMBL/GenBank/DDBJ whole genome shotgun (WGS) entry which is preliminary data.</text>
</comment>
<name>A0A7J7X6D1_RHIFE</name>
<feature type="region of interest" description="Disordered" evidence="1">
    <location>
        <begin position="68"/>
        <end position="158"/>
    </location>
</feature>
<dbReference type="Proteomes" id="UP000585614">
    <property type="component" value="Unassembled WGS sequence"/>
</dbReference>
<feature type="compositionally biased region" description="Low complexity" evidence="1">
    <location>
        <begin position="1"/>
        <end position="15"/>
    </location>
</feature>
<reference evidence="2 3" key="1">
    <citation type="journal article" date="2020" name="Nature">
        <title>Six reference-quality genomes reveal evolution of bat adaptations.</title>
        <authorList>
            <person name="Jebb D."/>
            <person name="Huang Z."/>
            <person name="Pippel M."/>
            <person name="Hughes G.M."/>
            <person name="Lavrichenko K."/>
            <person name="Devanna P."/>
            <person name="Winkler S."/>
            <person name="Jermiin L.S."/>
            <person name="Skirmuntt E.C."/>
            <person name="Katzourakis A."/>
            <person name="Burkitt-Gray L."/>
            <person name="Ray D.A."/>
            <person name="Sullivan K.A.M."/>
            <person name="Roscito J.G."/>
            <person name="Kirilenko B.M."/>
            <person name="Davalos L.M."/>
            <person name="Corthals A.P."/>
            <person name="Power M.L."/>
            <person name="Jones G."/>
            <person name="Ransome R.D."/>
            <person name="Dechmann D.K.N."/>
            <person name="Locatelli A.G."/>
            <person name="Puechmaille S.J."/>
            <person name="Fedrigo O."/>
            <person name="Jarvis E.D."/>
            <person name="Hiller M."/>
            <person name="Vernes S.C."/>
            <person name="Myers E.W."/>
            <person name="Teeling E.C."/>
        </authorList>
    </citation>
    <scope>NUCLEOTIDE SEQUENCE [LARGE SCALE GENOMIC DNA]</scope>
    <source>
        <strain evidence="2">MRhiFer1</strain>
        <tissue evidence="2">Lung</tissue>
    </source>
</reference>
<evidence type="ECO:0000313" key="3">
    <source>
        <dbReference type="Proteomes" id="UP000585614"/>
    </source>
</evidence>
<evidence type="ECO:0000256" key="1">
    <source>
        <dbReference type="SAM" id="MobiDB-lite"/>
    </source>
</evidence>